<dbReference type="EMBL" id="JANVFS010000026">
    <property type="protein sequence ID" value="KAJ4472768.1"/>
    <property type="molecule type" value="Genomic_DNA"/>
</dbReference>
<name>A0A9W9A3C3_9AGAR</name>
<comment type="caution">
    <text evidence="1">The sequence shown here is derived from an EMBL/GenBank/DDBJ whole genome shotgun (WGS) entry which is preliminary data.</text>
</comment>
<proteinExistence type="predicted"/>
<protein>
    <submittedName>
        <fullName evidence="1">Uncharacterized protein</fullName>
    </submittedName>
</protein>
<evidence type="ECO:0000313" key="2">
    <source>
        <dbReference type="Proteomes" id="UP001150238"/>
    </source>
</evidence>
<dbReference type="Proteomes" id="UP001150238">
    <property type="component" value="Unassembled WGS sequence"/>
</dbReference>
<reference evidence="1" key="1">
    <citation type="submission" date="2022-08" db="EMBL/GenBank/DDBJ databases">
        <authorList>
            <consortium name="DOE Joint Genome Institute"/>
            <person name="Min B."/>
            <person name="Riley R."/>
            <person name="Sierra-Patev S."/>
            <person name="Naranjo-Ortiz M."/>
            <person name="Looney B."/>
            <person name="Konkel Z."/>
            <person name="Slot J.C."/>
            <person name="Sakamoto Y."/>
            <person name="Steenwyk J.L."/>
            <person name="Rokas A."/>
            <person name="Carro J."/>
            <person name="Camarero S."/>
            <person name="Ferreira P."/>
            <person name="Molpeceres G."/>
            <person name="Ruiz-Duenas F.J."/>
            <person name="Serrano A."/>
            <person name="Henrissat B."/>
            <person name="Drula E."/>
            <person name="Hughes K.W."/>
            <person name="Mata J.L."/>
            <person name="Ishikawa N.K."/>
            <person name="Vargas-Isla R."/>
            <person name="Ushijima S."/>
            <person name="Smith C.A."/>
            <person name="Ahrendt S."/>
            <person name="Andreopoulos W."/>
            <person name="He G."/>
            <person name="Labutti K."/>
            <person name="Lipzen A."/>
            <person name="Ng V."/>
            <person name="Sandor L."/>
            <person name="Barry K."/>
            <person name="Martinez A.T."/>
            <person name="Xiao Y."/>
            <person name="Gibbons J.G."/>
            <person name="Terashima K."/>
            <person name="Hibbett D.S."/>
            <person name="Grigoriev I.V."/>
        </authorList>
    </citation>
    <scope>NUCLEOTIDE SEQUENCE</scope>
    <source>
        <strain evidence="1">Sp2 HRB7682 ss15</strain>
    </source>
</reference>
<dbReference type="AlphaFoldDB" id="A0A9W9A3C3"/>
<gene>
    <name evidence="1" type="ORF">C8J55DRAFT_490981</name>
</gene>
<organism evidence="1 2">
    <name type="scientific">Lentinula lateritia</name>
    <dbReference type="NCBI Taxonomy" id="40482"/>
    <lineage>
        <taxon>Eukaryota</taxon>
        <taxon>Fungi</taxon>
        <taxon>Dikarya</taxon>
        <taxon>Basidiomycota</taxon>
        <taxon>Agaricomycotina</taxon>
        <taxon>Agaricomycetes</taxon>
        <taxon>Agaricomycetidae</taxon>
        <taxon>Agaricales</taxon>
        <taxon>Marasmiineae</taxon>
        <taxon>Omphalotaceae</taxon>
        <taxon>Lentinula</taxon>
    </lineage>
</organism>
<reference evidence="1" key="2">
    <citation type="journal article" date="2023" name="Proc. Natl. Acad. Sci. U.S.A.">
        <title>A global phylogenomic analysis of the shiitake genus Lentinula.</title>
        <authorList>
            <person name="Sierra-Patev S."/>
            <person name="Min B."/>
            <person name="Naranjo-Ortiz M."/>
            <person name="Looney B."/>
            <person name="Konkel Z."/>
            <person name="Slot J.C."/>
            <person name="Sakamoto Y."/>
            <person name="Steenwyk J.L."/>
            <person name="Rokas A."/>
            <person name="Carro J."/>
            <person name="Camarero S."/>
            <person name="Ferreira P."/>
            <person name="Molpeceres G."/>
            <person name="Ruiz-Duenas F.J."/>
            <person name="Serrano A."/>
            <person name="Henrissat B."/>
            <person name="Drula E."/>
            <person name="Hughes K.W."/>
            <person name="Mata J.L."/>
            <person name="Ishikawa N.K."/>
            <person name="Vargas-Isla R."/>
            <person name="Ushijima S."/>
            <person name="Smith C.A."/>
            <person name="Donoghue J."/>
            <person name="Ahrendt S."/>
            <person name="Andreopoulos W."/>
            <person name="He G."/>
            <person name="LaButti K."/>
            <person name="Lipzen A."/>
            <person name="Ng V."/>
            <person name="Riley R."/>
            <person name="Sandor L."/>
            <person name="Barry K."/>
            <person name="Martinez A.T."/>
            <person name="Xiao Y."/>
            <person name="Gibbons J.G."/>
            <person name="Terashima K."/>
            <person name="Grigoriev I.V."/>
            <person name="Hibbett D."/>
        </authorList>
    </citation>
    <scope>NUCLEOTIDE SEQUENCE</scope>
    <source>
        <strain evidence="1">Sp2 HRB7682 ss15</strain>
    </source>
</reference>
<accession>A0A9W9A3C3</accession>
<sequence length="440" mass="48974">MSPLIQQKFHLKADPACIPTFDHGLLQQVYAELPRDRYGQQIPLKQFWRLRKPGGLKWEYYCPCTSLANTPGIPARCYEVKKQGSCYFGHVYLGCGKTRQCCQWKVHLDLVFSAAAAACHPVSSEELEFRDPEEFDESFNEEFAQLMDELHIRDKGSALQAITREAPGSEVGKDFAKLFGSLDLSDDERAFLQASITTSPQLTEEEVAQILSGLTLNESGSSSVQANPATMVWNEEDGEWQLSMAVYEELVAFFAGQDNVHVSMDGAIHFNPMWATAESASNDEVMAVTLHDNNDNGTGDTTLVETSPLDLGNDAIIDLTVAEGPFYSKVQHMYVDLTMEDFPRQEKCKQSIVWSERRATKRSGEIAVRRDNNIGSSGGVIPGGDREASHYGAPMAAFPESRWRLHSKYAVVDGFEWGQSGVVQNSGQQERCWDSTLTIT</sequence>
<evidence type="ECO:0000313" key="1">
    <source>
        <dbReference type="EMBL" id="KAJ4472768.1"/>
    </source>
</evidence>